<name>F5YEZ2_LEAAZ</name>
<keyword evidence="6 11" id="KW-0378">Hydrolase</keyword>
<evidence type="ECO:0000313" key="11">
    <source>
        <dbReference type="EMBL" id="AEF83154.1"/>
    </source>
</evidence>
<dbReference type="Gene3D" id="3.90.79.10">
    <property type="entry name" value="Nucleoside Triphosphate Pyrophosphohydrolase"/>
    <property type="match status" value="1"/>
</dbReference>
<dbReference type="InterPro" id="IPR015376">
    <property type="entry name" value="Znr_NADH_PPase"/>
</dbReference>
<evidence type="ECO:0000256" key="8">
    <source>
        <dbReference type="ARBA" id="ARBA00023027"/>
    </source>
</evidence>
<dbReference type="Pfam" id="PF09297">
    <property type="entry name" value="Zn_ribbon_NUD"/>
    <property type="match status" value="1"/>
</dbReference>
<keyword evidence="12" id="KW-1185">Reference proteome</keyword>
<dbReference type="PROSITE" id="PS00893">
    <property type="entry name" value="NUDIX_BOX"/>
    <property type="match status" value="1"/>
</dbReference>
<dbReference type="EC" id="3.6.1.22" evidence="4"/>
<evidence type="ECO:0000256" key="4">
    <source>
        <dbReference type="ARBA" id="ARBA00012381"/>
    </source>
</evidence>
<evidence type="ECO:0000256" key="6">
    <source>
        <dbReference type="ARBA" id="ARBA00022801"/>
    </source>
</evidence>
<keyword evidence="8" id="KW-0520">NAD</keyword>
<dbReference type="InterPro" id="IPR020084">
    <property type="entry name" value="NUDIX_hydrolase_CS"/>
</dbReference>
<reference evidence="11 12" key="2">
    <citation type="journal article" date="2011" name="ISME J.">
        <title>RNA-seq reveals cooperative metabolic interactions between two termite-gut spirochete species in co-culture.</title>
        <authorList>
            <person name="Rosenthal A.Z."/>
            <person name="Matson E.G."/>
            <person name="Eldar A."/>
            <person name="Leadbetter J.R."/>
        </authorList>
    </citation>
    <scope>NUCLEOTIDE SEQUENCE [LARGE SCALE GENOMIC DNA]</scope>
    <source>
        <strain evidence="12">ATCC BAA-888 / DSM 13862 / ZAS-9</strain>
    </source>
</reference>
<dbReference type="CDD" id="cd03429">
    <property type="entry name" value="NUDIX_NADH_pyrophosphatase_Nudt13"/>
    <property type="match status" value="1"/>
</dbReference>
<keyword evidence="7" id="KW-0460">Magnesium</keyword>
<evidence type="ECO:0000256" key="3">
    <source>
        <dbReference type="ARBA" id="ARBA00009595"/>
    </source>
</evidence>
<dbReference type="Pfam" id="PF00293">
    <property type="entry name" value="NUDIX"/>
    <property type="match status" value="1"/>
</dbReference>
<dbReference type="GO" id="GO:0019677">
    <property type="term" value="P:NAD+ catabolic process"/>
    <property type="evidence" value="ECO:0007669"/>
    <property type="project" value="TreeGrafter"/>
</dbReference>
<dbReference type="PANTHER" id="PTHR42904">
    <property type="entry name" value="NUDIX HYDROLASE, NUDC SUBFAMILY"/>
    <property type="match status" value="1"/>
</dbReference>
<evidence type="ECO:0000313" key="12">
    <source>
        <dbReference type="Proteomes" id="UP000009222"/>
    </source>
</evidence>
<dbReference type="GO" id="GO:0046872">
    <property type="term" value="F:metal ion binding"/>
    <property type="evidence" value="ECO:0007669"/>
    <property type="project" value="UniProtKB-KW"/>
</dbReference>
<dbReference type="InterPro" id="IPR049734">
    <property type="entry name" value="NudC-like_C"/>
</dbReference>
<feature type="domain" description="Nudix hydrolase" evidence="10">
    <location>
        <begin position="131"/>
        <end position="255"/>
    </location>
</feature>
<dbReference type="EMBL" id="CP001841">
    <property type="protein sequence ID" value="AEF83154.1"/>
    <property type="molecule type" value="Genomic_DNA"/>
</dbReference>
<comment type="similarity">
    <text evidence="3">Belongs to the Nudix hydrolase family. NudC subfamily.</text>
</comment>
<comment type="cofactor">
    <cofactor evidence="1">
        <name>Mg(2+)</name>
        <dbReference type="ChEBI" id="CHEBI:18420"/>
    </cofactor>
</comment>
<dbReference type="KEGG" id="taz:TREAZ_0132"/>
<evidence type="ECO:0000256" key="2">
    <source>
        <dbReference type="ARBA" id="ARBA00001947"/>
    </source>
</evidence>
<dbReference type="InterPro" id="IPR015797">
    <property type="entry name" value="NUDIX_hydrolase-like_dom_sf"/>
</dbReference>
<dbReference type="InterPro" id="IPR000086">
    <property type="entry name" value="NUDIX_hydrolase_dom"/>
</dbReference>
<evidence type="ECO:0000256" key="9">
    <source>
        <dbReference type="ARBA" id="ARBA00023679"/>
    </source>
</evidence>
<evidence type="ECO:0000256" key="5">
    <source>
        <dbReference type="ARBA" id="ARBA00022723"/>
    </source>
</evidence>
<evidence type="ECO:0000259" key="10">
    <source>
        <dbReference type="PROSITE" id="PS51462"/>
    </source>
</evidence>
<comment type="cofactor">
    <cofactor evidence="2">
        <name>Zn(2+)</name>
        <dbReference type="ChEBI" id="CHEBI:29105"/>
    </cofactor>
</comment>
<dbReference type="AlphaFoldDB" id="F5YEZ2"/>
<organism evidence="11 12">
    <name type="scientific">Leadbettera azotonutricia (strain ATCC BAA-888 / DSM 13862 / ZAS-9)</name>
    <name type="common">Treponema azotonutricium</name>
    <dbReference type="NCBI Taxonomy" id="545695"/>
    <lineage>
        <taxon>Bacteria</taxon>
        <taxon>Pseudomonadati</taxon>
        <taxon>Spirochaetota</taxon>
        <taxon>Spirochaetia</taxon>
        <taxon>Spirochaetales</taxon>
        <taxon>Breznakiellaceae</taxon>
        <taxon>Leadbettera</taxon>
    </lineage>
</organism>
<proteinExistence type="inferred from homology"/>
<reference evidence="12" key="1">
    <citation type="submission" date="2009-12" db="EMBL/GenBank/DDBJ databases">
        <title>Complete sequence of Treponema azotonutricium strain ZAS-9.</title>
        <authorList>
            <person name="Tetu S.G."/>
            <person name="Matson E."/>
            <person name="Ren Q."/>
            <person name="Seshadri R."/>
            <person name="Elbourne L."/>
            <person name="Hassan K.A."/>
            <person name="Durkin A."/>
            <person name="Radune D."/>
            <person name="Mohamoud Y."/>
            <person name="Shay R."/>
            <person name="Jin S."/>
            <person name="Zhang X."/>
            <person name="Lucey K."/>
            <person name="Ballor N.R."/>
            <person name="Ottesen E."/>
            <person name="Rosenthal R."/>
            <person name="Allen A."/>
            <person name="Leadbetter J.R."/>
            <person name="Paulsen I.T."/>
        </authorList>
    </citation>
    <scope>NUCLEOTIDE SEQUENCE [LARGE SCALE GENOMIC DNA]</scope>
    <source>
        <strain evidence="12">ATCC BAA-888 / DSM 13862 / ZAS-9</strain>
    </source>
</reference>
<dbReference type="PANTHER" id="PTHR42904:SF6">
    <property type="entry name" value="NAD-CAPPED RNA HYDROLASE NUDT12"/>
    <property type="match status" value="1"/>
</dbReference>
<keyword evidence="5" id="KW-0479">Metal-binding</keyword>
<dbReference type="eggNOG" id="COG2816">
    <property type="taxonomic scope" value="Bacteria"/>
</dbReference>
<dbReference type="HOGENOM" id="CLU_037162_0_1_12"/>
<dbReference type="PROSITE" id="PS51462">
    <property type="entry name" value="NUDIX"/>
    <property type="match status" value="1"/>
</dbReference>
<dbReference type="NCBIfam" id="NF001299">
    <property type="entry name" value="PRK00241.1"/>
    <property type="match status" value="1"/>
</dbReference>
<dbReference type="InParanoid" id="F5YEZ2"/>
<dbReference type="STRING" id="545695.TREAZ_0132"/>
<dbReference type="GO" id="GO:0035529">
    <property type="term" value="F:NADH pyrophosphatase activity"/>
    <property type="evidence" value="ECO:0007669"/>
    <property type="project" value="TreeGrafter"/>
</dbReference>
<dbReference type="Gene3D" id="3.90.79.20">
    <property type="match status" value="1"/>
</dbReference>
<dbReference type="Proteomes" id="UP000009222">
    <property type="component" value="Chromosome"/>
</dbReference>
<accession>F5YEZ2</accession>
<sequence length="260" mass="28121">MSDANTTLIFQGNNLVVPEGPNAGIIDEDKGDCFTIPSVDGSDDISAIMLKNSVPLPPEWKSVPLRQALDSMTGGVMADGVGQVGRMLRAYHIALWRQDSRFCGTCGNPNKDAETGELARQCPACGRLEFPRISPAVITIIVNDKGEALLAHNKKFVGGVYSLIAGFNEAGESLEATVARETKEEVNIDVTGIRYVRSQPWPFPNSLMLGFTARYAGGEIKPDGVEIEDARWFSREKLPPLPGNGSVSRYLIGLWLDGAL</sequence>
<gene>
    <name evidence="11" type="ordered locus">TREAZ_0132</name>
</gene>
<protein>
    <recommendedName>
        <fullName evidence="4">NAD(+) diphosphatase</fullName>
        <ecNumber evidence="4">3.6.1.22</ecNumber>
    </recommendedName>
</protein>
<dbReference type="InterPro" id="IPR050241">
    <property type="entry name" value="NAD-cap_RNA_hydrolase_NudC"/>
</dbReference>
<comment type="catalytic activity">
    <reaction evidence="9">
        <text>a 5'-end NAD(+)-phospho-ribonucleoside in mRNA + H2O = a 5'-end phospho-adenosine-phospho-ribonucleoside in mRNA + beta-nicotinamide D-ribonucleotide + 2 H(+)</text>
        <dbReference type="Rhea" id="RHEA:60876"/>
        <dbReference type="Rhea" id="RHEA-COMP:15698"/>
        <dbReference type="Rhea" id="RHEA-COMP:15719"/>
        <dbReference type="ChEBI" id="CHEBI:14649"/>
        <dbReference type="ChEBI" id="CHEBI:15377"/>
        <dbReference type="ChEBI" id="CHEBI:15378"/>
        <dbReference type="ChEBI" id="CHEBI:144029"/>
        <dbReference type="ChEBI" id="CHEBI:144051"/>
    </reaction>
    <physiologicalReaction direction="left-to-right" evidence="9">
        <dbReference type="Rhea" id="RHEA:60877"/>
    </physiologicalReaction>
</comment>
<dbReference type="GO" id="GO:0005829">
    <property type="term" value="C:cytosol"/>
    <property type="evidence" value="ECO:0007669"/>
    <property type="project" value="TreeGrafter"/>
</dbReference>
<dbReference type="RefSeq" id="WP_015711791.1">
    <property type="nucleotide sequence ID" value="NC_015577.1"/>
</dbReference>
<evidence type="ECO:0000256" key="7">
    <source>
        <dbReference type="ARBA" id="ARBA00022842"/>
    </source>
</evidence>
<dbReference type="SUPFAM" id="SSF55811">
    <property type="entry name" value="Nudix"/>
    <property type="match status" value="1"/>
</dbReference>
<evidence type="ECO:0000256" key="1">
    <source>
        <dbReference type="ARBA" id="ARBA00001946"/>
    </source>
</evidence>
<dbReference type="GO" id="GO:0006742">
    <property type="term" value="P:NADP+ catabolic process"/>
    <property type="evidence" value="ECO:0007669"/>
    <property type="project" value="TreeGrafter"/>
</dbReference>
<dbReference type="GO" id="GO:0110153">
    <property type="term" value="F:RNA NAD-cap (NMN-forming) hydrolase activity"/>
    <property type="evidence" value="ECO:0007669"/>
    <property type="project" value="RHEA"/>
</dbReference>